<keyword evidence="2" id="KW-1185">Reference proteome</keyword>
<dbReference type="RefSeq" id="WP_223467953.1">
    <property type="nucleotide sequence ID" value="NZ_JAFBIL020000003.1"/>
</dbReference>
<dbReference type="EMBL" id="JAFBIL020000003">
    <property type="protein sequence ID" value="MBZ2207465.1"/>
    <property type="molecule type" value="Genomic_DNA"/>
</dbReference>
<organism evidence="1 2">
    <name type="scientific">Massilia soli</name>
    <dbReference type="NCBI Taxonomy" id="2792854"/>
    <lineage>
        <taxon>Bacteria</taxon>
        <taxon>Pseudomonadati</taxon>
        <taxon>Pseudomonadota</taxon>
        <taxon>Betaproteobacteria</taxon>
        <taxon>Burkholderiales</taxon>
        <taxon>Oxalobacteraceae</taxon>
        <taxon>Telluria group</taxon>
        <taxon>Massilia</taxon>
    </lineage>
</organism>
<protein>
    <submittedName>
        <fullName evidence="1">Uncharacterized protein</fullName>
    </submittedName>
</protein>
<gene>
    <name evidence="1" type="ORF">I4X03_009360</name>
</gene>
<proteinExistence type="predicted"/>
<accession>A0ABS7SQA7</accession>
<comment type="caution">
    <text evidence="1">The sequence shown here is derived from an EMBL/GenBank/DDBJ whole genome shotgun (WGS) entry which is preliminary data.</text>
</comment>
<evidence type="ECO:0000313" key="1">
    <source>
        <dbReference type="EMBL" id="MBZ2207465.1"/>
    </source>
</evidence>
<name>A0ABS7SQA7_9BURK</name>
<dbReference type="Proteomes" id="UP000809349">
    <property type="component" value="Unassembled WGS sequence"/>
</dbReference>
<reference evidence="1 2" key="1">
    <citation type="submission" date="2021-08" db="EMBL/GenBank/DDBJ databases">
        <title>Massilia sp. R798.</title>
        <authorList>
            <person name="Baek J.H."/>
            <person name="Jung H.S."/>
            <person name="Kim K.R."/>
            <person name="Jeon C.O."/>
        </authorList>
    </citation>
    <scope>NUCLEOTIDE SEQUENCE [LARGE SCALE GENOMIC DNA]</scope>
    <source>
        <strain evidence="1 2">R798</strain>
    </source>
</reference>
<evidence type="ECO:0000313" key="2">
    <source>
        <dbReference type="Proteomes" id="UP000809349"/>
    </source>
</evidence>
<sequence>MGIFRRREVADVPGTGTVAVRVASAADLAPGCLGVACDAQGATRRVAAGARTSLAKGETLYCFHPGPYTIDLVPFAAAPEAGLRLTFVVDGADPRVAQQRFDLFLASEVGARLALSDLQKAIESAIRRELAQGNIDLPPCASLGEWDAFRAGVDELLYMRFGVTVEDCMPADVGDYPAMLMAAPVSVPVPTPMPAAAAQALRAPGTGTPDADARALRRLFLELPRLASALRLATLPPGQDLFRQHQALLRRLDQVSVSVSTMPALELAAPGRRLDERRQAARAGHSVHALAALDEAWALLARLKTSPLAAVIDDADRIVANLEHDSAARRMTDGEGA</sequence>